<feature type="transmembrane region" description="Helical" evidence="5">
    <location>
        <begin position="45"/>
        <end position="64"/>
    </location>
</feature>
<dbReference type="PANTHER" id="PTHR22911">
    <property type="entry name" value="ACYL-MALONYL CONDENSING ENZYME-RELATED"/>
    <property type="match status" value="1"/>
</dbReference>
<feature type="domain" description="EamA" evidence="6">
    <location>
        <begin position="14"/>
        <end position="144"/>
    </location>
</feature>
<proteinExistence type="predicted"/>
<dbReference type="Pfam" id="PF00892">
    <property type="entry name" value="EamA"/>
    <property type="match status" value="2"/>
</dbReference>
<comment type="caution">
    <text evidence="7">The sequence shown here is derived from an EMBL/GenBank/DDBJ whole genome shotgun (WGS) entry which is preliminary data.</text>
</comment>
<feature type="transmembrane region" description="Helical" evidence="5">
    <location>
        <begin position="15"/>
        <end position="33"/>
    </location>
</feature>
<organism evidence="7 8">
    <name type="scientific">Seleniivibrio woodruffii</name>
    <dbReference type="NCBI Taxonomy" id="1078050"/>
    <lineage>
        <taxon>Bacteria</taxon>
        <taxon>Pseudomonadati</taxon>
        <taxon>Deferribacterota</taxon>
        <taxon>Deferribacteres</taxon>
        <taxon>Deferribacterales</taxon>
        <taxon>Geovibrionaceae</taxon>
        <taxon>Seleniivibrio</taxon>
    </lineage>
</organism>
<dbReference type="OrthoDB" id="5338756at2"/>
<evidence type="ECO:0000256" key="2">
    <source>
        <dbReference type="ARBA" id="ARBA00022692"/>
    </source>
</evidence>
<dbReference type="GO" id="GO:0016020">
    <property type="term" value="C:membrane"/>
    <property type="evidence" value="ECO:0007669"/>
    <property type="project" value="UniProtKB-SubCell"/>
</dbReference>
<accession>A0A4R1KEX0</accession>
<evidence type="ECO:0000256" key="1">
    <source>
        <dbReference type="ARBA" id="ARBA00004141"/>
    </source>
</evidence>
<dbReference type="InterPro" id="IPR000620">
    <property type="entry name" value="EamA_dom"/>
</dbReference>
<evidence type="ECO:0000256" key="4">
    <source>
        <dbReference type="ARBA" id="ARBA00023136"/>
    </source>
</evidence>
<evidence type="ECO:0000313" key="8">
    <source>
        <dbReference type="Proteomes" id="UP000294614"/>
    </source>
</evidence>
<evidence type="ECO:0000256" key="5">
    <source>
        <dbReference type="SAM" id="Phobius"/>
    </source>
</evidence>
<dbReference type="RefSeq" id="WP_132872871.1">
    <property type="nucleotide sequence ID" value="NZ_SMGG01000003.1"/>
</dbReference>
<dbReference type="Proteomes" id="UP000294614">
    <property type="component" value="Unassembled WGS sequence"/>
</dbReference>
<evidence type="ECO:0000259" key="6">
    <source>
        <dbReference type="Pfam" id="PF00892"/>
    </source>
</evidence>
<dbReference type="PANTHER" id="PTHR22911:SF6">
    <property type="entry name" value="SOLUTE CARRIER FAMILY 35 MEMBER G1"/>
    <property type="match status" value="1"/>
</dbReference>
<sequence length="299" mass="32684">MTDNPTPRYDNETRGIAMMLGASVCFASMGYFIKKLTADFSTMEIIFMRNLITMLIIFGAMVIVRPVSRGGKPFLLLMRGVYGIGAMIAYFYAISVMHLASAATFSKTSPLFTALIAILVMKEKTDWRVWAAIGVGFGGVLFILKPGGEVPPMGYAAGILCGVLAAFAYTTVRGLADYYDARMVVFVFSLVGVAASLVYFGFLWLTGDARYSDWNFLPTGIHLTYFILSGILASAAQFLMSKSYYYGRASLMGSISYTELVFSVFTGYLAGDGMPDLLSFFGMLLVFVSGVLIVRARKK</sequence>
<gene>
    <name evidence="7" type="ORF">C8D98_1194</name>
</gene>
<keyword evidence="3 5" id="KW-1133">Transmembrane helix</keyword>
<evidence type="ECO:0000256" key="3">
    <source>
        <dbReference type="ARBA" id="ARBA00022989"/>
    </source>
</evidence>
<feature type="transmembrane region" description="Helical" evidence="5">
    <location>
        <begin position="184"/>
        <end position="204"/>
    </location>
</feature>
<dbReference type="EMBL" id="SMGG01000003">
    <property type="protein sequence ID" value="TCK62660.1"/>
    <property type="molecule type" value="Genomic_DNA"/>
</dbReference>
<feature type="transmembrane region" description="Helical" evidence="5">
    <location>
        <begin position="251"/>
        <end position="271"/>
    </location>
</feature>
<dbReference type="SUPFAM" id="SSF103481">
    <property type="entry name" value="Multidrug resistance efflux transporter EmrE"/>
    <property type="match status" value="2"/>
</dbReference>
<dbReference type="AlphaFoldDB" id="A0A4R1KEX0"/>
<name>A0A4R1KEX0_9BACT</name>
<feature type="transmembrane region" description="Helical" evidence="5">
    <location>
        <begin position="127"/>
        <end position="147"/>
    </location>
</feature>
<feature type="domain" description="EamA" evidence="6">
    <location>
        <begin position="153"/>
        <end position="294"/>
    </location>
</feature>
<feature type="transmembrane region" description="Helical" evidence="5">
    <location>
        <begin position="277"/>
        <end position="294"/>
    </location>
</feature>
<protein>
    <submittedName>
        <fullName evidence="7">Drug/metabolite transporter (DMT)-like permease</fullName>
    </submittedName>
</protein>
<keyword evidence="4 5" id="KW-0472">Membrane</keyword>
<evidence type="ECO:0000313" key="7">
    <source>
        <dbReference type="EMBL" id="TCK62660.1"/>
    </source>
</evidence>
<keyword evidence="2 5" id="KW-0812">Transmembrane</keyword>
<comment type="subcellular location">
    <subcellularLocation>
        <location evidence="1">Membrane</location>
        <topology evidence="1">Multi-pass membrane protein</topology>
    </subcellularLocation>
</comment>
<dbReference type="InterPro" id="IPR037185">
    <property type="entry name" value="EmrE-like"/>
</dbReference>
<feature type="transmembrane region" description="Helical" evidence="5">
    <location>
        <begin position="216"/>
        <end position="239"/>
    </location>
</feature>
<keyword evidence="8" id="KW-1185">Reference proteome</keyword>
<reference evidence="7 8" key="1">
    <citation type="submission" date="2019-03" db="EMBL/GenBank/DDBJ databases">
        <title>Genomic Encyclopedia of Type Strains, Phase IV (KMG-IV): sequencing the most valuable type-strain genomes for metagenomic binning, comparative biology and taxonomic classification.</title>
        <authorList>
            <person name="Goeker M."/>
        </authorList>
    </citation>
    <scope>NUCLEOTIDE SEQUENCE [LARGE SCALE GENOMIC DNA]</scope>
    <source>
        <strain evidence="7 8">DSM 24984</strain>
    </source>
</reference>
<feature type="transmembrane region" description="Helical" evidence="5">
    <location>
        <begin position="153"/>
        <end position="172"/>
    </location>
</feature>